<evidence type="ECO:0000313" key="2">
    <source>
        <dbReference type="Proteomes" id="UP000053268"/>
    </source>
</evidence>
<protein>
    <submittedName>
        <fullName evidence="1">Uncharacterized protein</fullName>
    </submittedName>
</protein>
<dbReference type="Proteomes" id="UP000053268">
    <property type="component" value="Unassembled WGS sequence"/>
</dbReference>
<name>A0A194PQ64_PAPXU</name>
<reference evidence="1 2" key="1">
    <citation type="journal article" date="2015" name="Nat. Commun.">
        <title>Outbred genome sequencing and CRISPR/Cas9 gene editing in butterflies.</title>
        <authorList>
            <person name="Li X."/>
            <person name="Fan D."/>
            <person name="Zhang W."/>
            <person name="Liu G."/>
            <person name="Zhang L."/>
            <person name="Zhao L."/>
            <person name="Fang X."/>
            <person name="Chen L."/>
            <person name="Dong Y."/>
            <person name="Chen Y."/>
            <person name="Ding Y."/>
            <person name="Zhao R."/>
            <person name="Feng M."/>
            <person name="Zhu Y."/>
            <person name="Feng Y."/>
            <person name="Jiang X."/>
            <person name="Zhu D."/>
            <person name="Xiang H."/>
            <person name="Feng X."/>
            <person name="Li S."/>
            <person name="Wang J."/>
            <person name="Zhang G."/>
            <person name="Kronforst M.R."/>
            <person name="Wang W."/>
        </authorList>
    </citation>
    <scope>NUCLEOTIDE SEQUENCE [LARGE SCALE GENOMIC DNA]</scope>
    <source>
        <strain evidence="1">Ya'a_city_454_Px</strain>
        <tissue evidence="1">Whole body</tissue>
    </source>
</reference>
<dbReference type="AlphaFoldDB" id="A0A194PQ64"/>
<keyword evidence="2" id="KW-1185">Reference proteome</keyword>
<dbReference type="EMBL" id="KQ459602">
    <property type="protein sequence ID" value="KPI93275.1"/>
    <property type="molecule type" value="Genomic_DNA"/>
</dbReference>
<accession>A0A194PQ64</accession>
<organism evidence="1 2">
    <name type="scientific">Papilio xuthus</name>
    <name type="common">Asian swallowtail butterfly</name>
    <dbReference type="NCBI Taxonomy" id="66420"/>
    <lineage>
        <taxon>Eukaryota</taxon>
        <taxon>Metazoa</taxon>
        <taxon>Ecdysozoa</taxon>
        <taxon>Arthropoda</taxon>
        <taxon>Hexapoda</taxon>
        <taxon>Insecta</taxon>
        <taxon>Pterygota</taxon>
        <taxon>Neoptera</taxon>
        <taxon>Endopterygota</taxon>
        <taxon>Lepidoptera</taxon>
        <taxon>Glossata</taxon>
        <taxon>Ditrysia</taxon>
        <taxon>Papilionoidea</taxon>
        <taxon>Papilionidae</taxon>
        <taxon>Papilioninae</taxon>
        <taxon>Papilio</taxon>
    </lineage>
</organism>
<sequence length="74" mass="8268">MPPAALTYHFYKPLTCPPRGIKCSRFNLKKKTWFKSTSLYKTKSIDIVYQSNGYRVSVAATAMHVLGASAVVRA</sequence>
<proteinExistence type="predicted"/>
<evidence type="ECO:0000313" key="1">
    <source>
        <dbReference type="EMBL" id="KPI93275.1"/>
    </source>
</evidence>
<gene>
    <name evidence="1" type="ORF">RR46_10535</name>
</gene>